<evidence type="ECO:0000256" key="3">
    <source>
        <dbReference type="ARBA" id="ARBA00023163"/>
    </source>
</evidence>
<dbReference type="InterPro" id="IPR009057">
    <property type="entry name" value="Homeodomain-like_sf"/>
</dbReference>
<accession>A0ABN1TDN3</accession>
<dbReference type="PANTHER" id="PTHR30055:SF234">
    <property type="entry name" value="HTH-TYPE TRANSCRIPTIONAL REGULATOR BETI"/>
    <property type="match status" value="1"/>
</dbReference>
<dbReference type="SUPFAM" id="SSF46689">
    <property type="entry name" value="Homeodomain-like"/>
    <property type="match status" value="1"/>
</dbReference>
<keyword evidence="2 4" id="KW-0238">DNA-binding</keyword>
<comment type="caution">
    <text evidence="6">The sequence shown here is derived from an EMBL/GenBank/DDBJ whole genome shotgun (WGS) entry which is preliminary data.</text>
</comment>
<dbReference type="EMBL" id="BAAALD010000012">
    <property type="protein sequence ID" value="GAA1077507.1"/>
    <property type="molecule type" value="Genomic_DNA"/>
</dbReference>
<dbReference type="InterPro" id="IPR036271">
    <property type="entry name" value="Tet_transcr_reg_TetR-rel_C_sf"/>
</dbReference>
<evidence type="ECO:0000256" key="2">
    <source>
        <dbReference type="ARBA" id="ARBA00023125"/>
    </source>
</evidence>
<dbReference type="Gene3D" id="1.10.357.10">
    <property type="entry name" value="Tetracycline Repressor, domain 2"/>
    <property type="match status" value="1"/>
</dbReference>
<evidence type="ECO:0000313" key="7">
    <source>
        <dbReference type="Proteomes" id="UP001499987"/>
    </source>
</evidence>
<organism evidence="6 7">
    <name type="scientific">Kitasatospora arboriphila</name>
    <dbReference type="NCBI Taxonomy" id="258052"/>
    <lineage>
        <taxon>Bacteria</taxon>
        <taxon>Bacillati</taxon>
        <taxon>Actinomycetota</taxon>
        <taxon>Actinomycetes</taxon>
        <taxon>Kitasatosporales</taxon>
        <taxon>Streptomycetaceae</taxon>
        <taxon>Kitasatospora</taxon>
    </lineage>
</organism>
<keyword evidence="7" id="KW-1185">Reference proteome</keyword>
<evidence type="ECO:0000256" key="4">
    <source>
        <dbReference type="PROSITE-ProRule" id="PRU00335"/>
    </source>
</evidence>
<sequence length="265" mass="29082">MKEILKDPFRIFRFVYVPPRNGPYAALWGRNTGIQASLPAVRVGARPAVPSAAVAATPRGGGTRPPGILVPMAENTPRTAYTVESLLAVTVRVFNERGYDGTSMEDLSRAAGISKSSIYHHVRGKEELLRLAVGRALDALFGILEEPAAETGKPVDRLEHVVRRTTEVLLSELPYVTLLLRVRGNTATEQWALERRRDFDHRVAELLRAAVAAGELRSDVEPRLATRLLFGMINSIVEWYRPGTRGADGVADAVAHLAFDGLRAR</sequence>
<dbReference type="Gene3D" id="1.10.10.60">
    <property type="entry name" value="Homeodomain-like"/>
    <property type="match status" value="1"/>
</dbReference>
<evidence type="ECO:0000259" key="5">
    <source>
        <dbReference type="PROSITE" id="PS50977"/>
    </source>
</evidence>
<dbReference type="Pfam" id="PF17932">
    <property type="entry name" value="TetR_C_24"/>
    <property type="match status" value="1"/>
</dbReference>
<evidence type="ECO:0000313" key="6">
    <source>
        <dbReference type="EMBL" id="GAA1077507.1"/>
    </source>
</evidence>
<proteinExistence type="predicted"/>
<evidence type="ECO:0000256" key="1">
    <source>
        <dbReference type="ARBA" id="ARBA00023015"/>
    </source>
</evidence>
<feature type="DNA-binding region" description="H-T-H motif" evidence="4">
    <location>
        <begin position="103"/>
        <end position="122"/>
    </location>
</feature>
<feature type="domain" description="HTH tetR-type" evidence="5">
    <location>
        <begin position="80"/>
        <end position="140"/>
    </location>
</feature>
<keyword evidence="3" id="KW-0804">Transcription</keyword>
<dbReference type="SUPFAM" id="SSF48498">
    <property type="entry name" value="Tetracyclin repressor-like, C-terminal domain"/>
    <property type="match status" value="1"/>
</dbReference>
<protein>
    <recommendedName>
        <fullName evidence="5">HTH tetR-type domain-containing protein</fullName>
    </recommendedName>
</protein>
<name>A0ABN1TDN3_9ACTN</name>
<gene>
    <name evidence="6" type="ORF">GCM10009663_19080</name>
</gene>
<dbReference type="InterPro" id="IPR001647">
    <property type="entry name" value="HTH_TetR"/>
</dbReference>
<dbReference type="PRINTS" id="PR00455">
    <property type="entry name" value="HTHTETR"/>
</dbReference>
<dbReference type="Pfam" id="PF00440">
    <property type="entry name" value="TetR_N"/>
    <property type="match status" value="1"/>
</dbReference>
<reference evidence="6 7" key="1">
    <citation type="journal article" date="2019" name="Int. J. Syst. Evol. Microbiol.">
        <title>The Global Catalogue of Microorganisms (GCM) 10K type strain sequencing project: providing services to taxonomists for standard genome sequencing and annotation.</title>
        <authorList>
            <consortium name="The Broad Institute Genomics Platform"/>
            <consortium name="The Broad Institute Genome Sequencing Center for Infectious Disease"/>
            <person name="Wu L."/>
            <person name="Ma J."/>
        </authorList>
    </citation>
    <scope>NUCLEOTIDE SEQUENCE [LARGE SCALE GENOMIC DNA]</scope>
    <source>
        <strain evidence="6 7">JCM 13002</strain>
    </source>
</reference>
<keyword evidence="1" id="KW-0805">Transcription regulation</keyword>
<dbReference type="InterPro" id="IPR050109">
    <property type="entry name" value="HTH-type_TetR-like_transc_reg"/>
</dbReference>
<dbReference type="PANTHER" id="PTHR30055">
    <property type="entry name" value="HTH-TYPE TRANSCRIPTIONAL REGULATOR RUTR"/>
    <property type="match status" value="1"/>
</dbReference>
<dbReference type="PROSITE" id="PS50977">
    <property type="entry name" value="HTH_TETR_2"/>
    <property type="match status" value="1"/>
</dbReference>
<dbReference type="InterPro" id="IPR041490">
    <property type="entry name" value="KstR2_TetR_C"/>
</dbReference>
<dbReference type="Proteomes" id="UP001499987">
    <property type="component" value="Unassembled WGS sequence"/>
</dbReference>